<sequence length="889" mass="98706">MKFLSLIFSTLVLIGTINSAYAASPTPQQLEQFKKLPKSQQKVLAKQYGIDLDSLNKKLSGDEPGSGVDTQTVFPRIEELDTEEEKLDKKFKPEVEELKPFGYELFAGEPMSFTPSETAAVPDTYIVGRGDEFQINLYGKENQMYDVAVDREGRLAIPDLTPVHVAGLSFAEVKELIKTKITQEIIGVKAFVSLGKLRSMRVMVLGEAYKPGSYTVSSLSSLSHALFVAGGVSDIGSLRNIQLKRAGVTITTLDYYDLLIRGDSSNDVMLKAGDVVFVPAVGKQVTISGLVKRPAIFELKDNETAEDLIKMAGGFKAEAFPQKTLVERYTGNSFKTVLTLDFSQKPVDYYPQDGDAIKIQASSKELENAVTLMGAVAHPGNYAWQKGDRVSSLISSLKTDVLPIADFDYSLIVREKNINGEIEVLQFSLLEANKDPSLDIELQPRDVIVVLSRFEEKVDEKRVLSNMAYTEDQIALQEKVELWQQYENRKFQEYIGIYIEEKELKEKDVDSLTQLLKGEKEELKEDEYSLFSRQLLLKPILLKLQQQASSGNEAQLIAVNGKVRFPGVYPLVKNAHVADAISAAGGLLESAFLDRAEITRLSQNSVNKVQHIDFSIESALNNKSDNQYRLQSKDSLNVFSVPNWQEEVSVQLIGEVRFPGTYSIKRGETLDSVLNRAGGFTEFSAPEGAIFTRESIRLKERAQLKKLSEDLRREIASRSFQNSVTDSSLSYDDTNKLLEDLSEVEALGRLVIDINEIYNGSQSLELENGDALYVPAVQNTINVIGEVNLATSHLYNKEMTLESYIAASGGFKQRADEERVYIIKANGSVQMPNEGRWFSVSSNYTIAAGDTIVVPLDAEHMDSLTLWSTVTSIIYNLGTAAASLSVLIK</sequence>
<dbReference type="GO" id="GO:0009279">
    <property type="term" value="C:cell outer membrane"/>
    <property type="evidence" value="ECO:0007669"/>
    <property type="project" value="UniProtKB-SubCell"/>
</dbReference>
<keyword evidence="14" id="KW-0449">Lipoprotein</keyword>
<feature type="signal peptide" evidence="15">
    <location>
        <begin position="1"/>
        <end position="22"/>
    </location>
</feature>
<keyword evidence="6" id="KW-0812">Transmembrane</keyword>
<evidence type="ECO:0000256" key="5">
    <source>
        <dbReference type="ARBA" id="ARBA00022597"/>
    </source>
</evidence>
<evidence type="ECO:0000256" key="2">
    <source>
        <dbReference type="ARBA" id="ARBA00009450"/>
    </source>
</evidence>
<keyword evidence="8" id="KW-0625">Polysaccharide transport</keyword>
<feature type="domain" description="Soluble ligand binding" evidence="17">
    <location>
        <begin position="782"/>
        <end position="829"/>
    </location>
</feature>
<dbReference type="AlphaFoldDB" id="A0A244CPV7"/>
<evidence type="ECO:0000256" key="15">
    <source>
        <dbReference type="SAM" id="SignalP"/>
    </source>
</evidence>
<dbReference type="Pfam" id="PF10531">
    <property type="entry name" value="SLBB"/>
    <property type="match status" value="4"/>
</dbReference>
<proteinExistence type="inferred from homology"/>
<protein>
    <submittedName>
        <fullName evidence="19">Polysaccharide biosynthesis protein</fullName>
    </submittedName>
</protein>
<name>A0A244CPV7_PSEDV</name>
<dbReference type="GO" id="GO:0015159">
    <property type="term" value="F:polysaccharide transmembrane transporter activity"/>
    <property type="evidence" value="ECO:0007669"/>
    <property type="project" value="InterPro"/>
</dbReference>
<organism evidence="19 20">
    <name type="scientific">Pseudoalteromonas ulvae</name>
    <dbReference type="NCBI Taxonomy" id="107327"/>
    <lineage>
        <taxon>Bacteria</taxon>
        <taxon>Pseudomonadati</taxon>
        <taxon>Pseudomonadota</taxon>
        <taxon>Gammaproteobacteria</taxon>
        <taxon>Alteromonadales</taxon>
        <taxon>Pseudoalteromonadaceae</taxon>
        <taxon>Pseudoalteromonas</taxon>
    </lineage>
</organism>
<feature type="domain" description="Soluble ligand binding" evidence="17">
    <location>
        <begin position="650"/>
        <end position="685"/>
    </location>
</feature>
<keyword evidence="12" id="KW-0564">Palmitate</keyword>
<dbReference type="PANTHER" id="PTHR33619">
    <property type="entry name" value="POLYSACCHARIDE EXPORT PROTEIN GFCE-RELATED"/>
    <property type="match status" value="1"/>
</dbReference>
<dbReference type="InterPro" id="IPR003715">
    <property type="entry name" value="Poly_export_N"/>
</dbReference>
<keyword evidence="7 15" id="KW-0732">Signal</keyword>
<evidence type="ECO:0000256" key="6">
    <source>
        <dbReference type="ARBA" id="ARBA00022692"/>
    </source>
</evidence>
<evidence type="ECO:0000256" key="7">
    <source>
        <dbReference type="ARBA" id="ARBA00022729"/>
    </source>
</evidence>
<evidence type="ECO:0000256" key="13">
    <source>
        <dbReference type="ARBA" id="ARBA00023237"/>
    </source>
</evidence>
<keyword evidence="13" id="KW-0998">Cell outer membrane</keyword>
<evidence type="ECO:0000256" key="1">
    <source>
        <dbReference type="ARBA" id="ARBA00004571"/>
    </source>
</evidence>
<dbReference type="Proteomes" id="UP000194841">
    <property type="component" value="Unassembled WGS sequence"/>
</dbReference>
<evidence type="ECO:0000259" key="17">
    <source>
        <dbReference type="Pfam" id="PF10531"/>
    </source>
</evidence>
<keyword evidence="9" id="KW-0406">Ion transport</keyword>
<dbReference type="OrthoDB" id="9808948at2"/>
<feature type="domain" description="Soluble ligand binding" evidence="17">
    <location>
        <begin position="557"/>
        <end position="603"/>
    </location>
</feature>
<evidence type="ECO:0000313" key="19">
    <source>
        <dbReference type="EMBL" id="OUL57625.1"/>
    </source>
</evidence>
<keyword evidence="10" id="KW-0626">Porin</keyword>
<feature type="domain" description="Soluble ligand binding" evidence="17">
    <location>
        <begin position="285"/>
        <end position="319"/>
    </location>
</feature>
<dbReference type="PANTHER" id="PTHR33619:SF3">
    <property type="entry name" value="POLYSACCHARIDE EXPORT PROTEIN GFCE-RELATED"/>
    <property type="match status" value="1"/>
</dbReference>
<dbReference type="EMBL" id="MWPV01000003">
    <property type="protein sequence ID" value="OUL57625.1"/>
    <property type="molecule type" value="Genomic_DNA"/>
</dbReference>
<dbReference type="InterPro" id="IPR054765">
    <property type="entry name" value="SLBB_dom"/>
</dbReference>
<evidence type="ECO:0000256" key="4">
    <source>
        <dbReference type="ARBA" id="ARBA00022452"/>
    </source>
</evidence>
<evidence type="ECO:0000256" key="9">
    <source>
        <dbReference type="ARBA" id="ARBA00023065"/>
    </source>
</evidence>
<keyword evidence="5" id="KW-0762">Sugar transport</keyword>
<dbReference type="Pfam" id="PF02563">
    <property type="entry name" value="Poly_export"/>
    <property type="match status" value="1"/>
</dbReference>
<evidence type="ECO:0000256" key="14">
    <source>
        <dbReference type="ARBA" id="ARBA00023288"/>
    </source>
</evidence>
<keyword evidence="4" id="KW-1134">Transmembrane beta strand</keyword>
<dbReference type="InterPro" id="IPR019554">
    <property type="entry name" value="Soluble_ligand-bd"/>
</dbReference>
<comment type="subcellular location">
    <subcellularLocation>
        <location evidence="1">Cell outer membrane</location>
        <topology evidence="1">Multi-pass membrane protein</topology>
    </subcellularLocation>
</comment>
<dbReference type="InterPro" id="IPR049712">
    <property type="entry name" value="Poly_export"/>
</dbReference>
<dbReference type="GO" id="GO:0046930">
    <property type="term" value="C:pore complex"/>
    <property type="evidence" value="ECO:0007669"/>
    <property type="project" value="UniProtKB-KW"/>
</dbReference>
<feature type="domain" description="SLBB" evidence="18">
    <location>
        <begin position="201"/>
        <end position="278"/>
    </location>
</feature>
<dbReference type="RefSeq" id="WP_086744211.1">
    <property type="nucleotide sequence ID" value="NZ_MWPV01000003.1"/>
</dbReference>
<evidence type="ECO:0000259" key="16">
    <source>
        <dbReference type="Pfam" id="PF02563"/>
    </source>
</evidence>
<accession>A0A244CPV7</accession>
<keyword evidence="3" id="KW-0813">Transport</keyword>
<evidence type="ECO:0000256" key="3">
    <source>
        <dbReference type="ARBA" id="ARBA00022448"/>
    </source>
</evidence>
<feature type="chain" id="PRO_5012941657" evidence="15">
    <location>
        <begin position="23"/>
        <end position="889"/>
    </location>
</feature>
<dbReference type="Pfam" id="PF22461">
    <property type="entry name" value="SLBB_2"/>
    <property type="match status" value="1"/>
</dbReference>
<keyword evidence="11" id="KW-0472">Membrane</keyword>
<evidence type="ECO:0000313" key="20">
    <source>
        <dbReference type="Proteomes" id="UP000194841"/>
    </source>
</evidence>
<evidence type="ECO:0000259" key="18">
    <source>
        <dbReference type="Pfam" id="PF22461"/>
    </source>
</evidence>
<comment type="caution">
    <text evidence="19">The sequence shown here is derived from an EMBL/GenBank/DDBJ whole genome shotgun (WGS) entry which is preliminary data.</text>
</comment>
<dbReference type="Gene3D" id="3.10.560.10">
    <property type="entry name" value="Outer membrane lipoprotein wza domain like"/>
    <property type="match status" value="6"/>
</dbReference>
<dbReference type="GO" id="GO:0015288">
    <property type="term" value="F:porin activity"/>
    <property type="evidence" value="ECO:0007669"/>
    <property type="project" value="UniProtKB-KW"/>
</dbReference>
<evidence type="ECO:0000256" key="8">
    <source>
        <dbReference type="ARBA" id="ARBA00023047"/>
    </source>
</evidence>
<reference evidence="19 20" key="1">
    <citation type="submission" date="2017-02" db="EMBL/GenBank/DDBJ databases">
        <title>Pseudoalteromonas ulvae TC14 Genome.</title>
        <authorList>
            <person name="Molmeret M."/>
        </authorList>
    </citation>
    <scope>NUCLEOTIDE SEQUENCE [LARGE SCALE GENOMIC DNA]</scope>
    <source>
        <strain evidence="19">TC14</strain>
    </source>
</reference>
<evidence type="ECO:0000256" key="12">
    <source>
        <dbReference type="ARBA" id="ARBA00023139"/>
    </source>
</evidence>
<evidence type="ECO:0000256" key="11">
    <source>
        <dbReference type="ARBA" id="ARBA00023136"/>
    </source>
</evidence>
<dbReference type="GO" id="GO:0006811">
    <property type="term" value="P:monoatomic ion transport"/>
    <property type="evidence" value="ECO:0007669"/>
    <property type="project" value="UniProtKB-KW"/>
</dbReference>
<evidence type="ECO:0000256" key="10">
    <source>
        <dbReference type="ARBA" id="ARBA00023114"/>
    </source>
</evidence>
<gene>
    <name evidence="19" type="ORF">B1199_11195</name>
</gene>
<keyword evidence="20" id="KW-1185">Reference proteome</keyword>
<comment type="similarity">
    <text evidence="2">Belongs to the BexD/CtrA/VexA family.</text>
</comment>
<feature type="domain" description="Polysaccharide export protein N-terminal" evidence="16">
    <location>
        <begin position="120"/>
        <end position="192"/>
    </location>
</feature>